<dbReference type="GeneID" id="117648109"/>
<dbReference type="Proteomes" id="UP000515158">
    <property type="component" value="Unplaced"/>
</dbReference>
<protein>
    <submittedName>
        <fullName evidence="3">Uncharacterized protein LOC117648109</fullName>
    </submittedName>
</protein>
<keyword evidence="2" id="KW-1185">Reference proteome</keyword>
<feature type="compositionally biased region" description="Acidic residues" evidence="1">
    <location>
        <begin position="12"/>
        <end position="24"/>
    </location>
</feature>
<evidence type="ECO:0000313" key="2">
    <source>
        <dbReference type="Proteomes" id="UP000515158"/>
    </source>
</evidence>
<evidence type="ECO:0000313" key="3">
    <source>
        <dbReference type="RefSeq" id="XP_034246221.1"/>
    </source>
</evidence>
<dbReference type="AlphaFoldDB" id="A0A6P8Z7U9"/>
<reference evidence="3" key="1">
    <citation type="submission" date="2025-08" db="UniProtKB">
        <authorList>
            <consortium name="RefSeq"/>
        </authorList>
    </citation>
    <scope>IDENTIFICATION</scope>
    <source>
        <tissue evidence="3">Total insect</tissue>
    </source>
</reference>
<evidence type="ECO:0000256" key="1">
    <source>
        <dbReference type="SAM" id="MobiDB-lite"/>
    </source>
</evidence>
<dbReference type="RefSeq" id="XP_034246221.1">
    <property type="nucleotide sequence ID" value="XM_034390330.1"/>
</dbReference>
<feature type="region of interest" description="Disordered" evidence="1">
    <location>
        <begin position="51"/>
        <end position="72"/>
    </location>
</feature>
<proteinExistence type="predicted"/>
<organism evidence="3">
    <name type="scientific">Thrips palmi</name>
    <name type="common">Melon thrips</name>
    <dbReference type="NCBI Taxonomy" id="161013"/>
    <lineage>
        <taxon>Eukaryota</taxon>
        <taxon>Metazoa</taxon>
        <taxon>Ecdysozoa</taxon>
        <taxon>Arthropoda</taxon>
        <taxon>Hexapoda</taxon>
        <taxon>Insecta</taxon>
        <taxon>Pterygota</taxon>
        <taxon>Neoptera</taxon>
        <taxon>Paraneoptera</taxon>
        <taxon>Thysanoptera</taxon>
        <taxon>Terebrantia</taxon>
        <taxon>Thripoidea</taxon>
        <taxon>Thripidae</taxon>
        <taxon>Thrips</taxon>
    </lineage>
</organism>
<name>A0A6P8Z7U9_THRPL</name>
<accession>A0A6P8Z7U9</accession>
<gene>
    <name evidence="3" type="primary">LOC117648109</name>
</gene>
<dbReference type="KEGG" id="tpal:117648109"/>
<feature type="region of interest" description="Disordered" evidence="1">
    <location>
        <begin position="1"/>
        <end position="34"/>
    </location>
</feature>
<sequence>MAPPENHVLPVAEEEDGNDDDNESYDSSKNTLVTSPWMRKTHRIRFPLRASRTSHPKRSNLKEKTSRIRSMRNATAVPCATKRRCGPVGSAMTNSTVAWTT</sequence>
<dbReference type="InParanoid" id="A0A6P8Z7U9"/>